<sequence length="225" mass="23252">MSPPPPPAPTLPGAGAGAPPGPSRPSSTAVFGSKVDSSLVSLRLRALDLQGRLLELLRSVVSLRDGVGEARDDAWPAFLAAFETIAKLFTALTADLSRASTEAGLAHYVLLPAPAACEAGSDTPIAALARTRLPPEVEDDATELAATSSREMIEAGRRGAVSQLRSLQAHVAVYNKFVEGAVDRYLAAREDLAVPRAPPVERRPRGPPGGGGDAVLLAVERGAGL</sequence>
<proteinExistence type="predicted"/>
<organism evidence="1 2">
    <name type="scientific">Pyropia yezoensis</name>
    <name type="common">Susabi-nori</name>
    <name type="synonym">Porphyra yezoensis</name>
    <dbReference type="NCBI Taxonomy" id="2788"/>
    <lineage>
        <taxon>Eukaryota</taxon>
        <taxon>Rhodophyta</taxon>
        <taxon>Bangiophyceae</taxon>
        <taxon>Bangiales</taxon>
        <taxon>Bangiaceae</taxon>
        <taxon>Pyropia</taxon>
    </lineage>
</organism>
<keyword evidence="2" id="KW-1185">Reference proteome</keyword>
<protein>
    <submittedName>
        <fullName evidence="1">Uncharacterized protein</fullName>
    </submittedName>
</protein>
<comment type="caution">
    <text evidence="1">The sequence shown here is derived from an EMBL/GenBank/DDBJ whole genome shotgun (WGS) entry which is preliminary data.</text>
</comment>
<dbReference type="Proteomes" id="UP000798662">
    <property type="component" value="Chromosome 2"/>
</dbReference>
<accession>A0ACC3C5X7</accession>
<name>A0ACC3C5X7_PYRYE</name>
<evidence type="ECO:0000313" key="1">
    <source>
        <dbReference type="EMBL" id="KAK1865391.1"/>
    </source>
</evidence>
<gene>
    <name evidence="1" type="ORF">I4F81_007923</name>
</gene>
<reference evidence="1" key="1">
    <citation type="submission" date="2019-11" db="EMBL/GenBank/DDBJ databases">
        <title>Nori genome reveals adaptations in red seaweeds to the harsh intertidal environment.</title>
        <authorList>
            <person name="Wang D."/>
            <person name="Mao Y."/>
        </authorList>
    </citation>
    <scope>NUCLEOTIDE SEQUENCE</scope>
    <source>
        <tissue evidence="1">Gametophyte</tissue>
    </source>
</reference>
<dbReference type="EMBL" id="CM020619">
    <property type="protein sequence ID" value="KAK1865391.1"/>
    <property type="molecule type" value="Genomic_DNA"/>
</dbReference>
<evidence type="ECO:0000313" key="2">
    <source>
        <dbReference type="Proteomes" id="UP000798662"/>
    </source>
</evidence>